<protein>
    <submittedName>
        <fullName evidence="2">Cupin</fullName>
    </submittedName>
</protein>
<feature type="domain" description="Cupin type-2" evidence="1">
    <location>
        <begin position="42"/>
        <end position="114"/>
    </location>
</feature>
<dbReference type="InterPro" id="IPR013096">
    <property type="entry name" value="Cupin_2"/>
</dbReference>
<dbReference type="PANTHER" id="PTHR38599:SF1">
    <property type="entry name" value="CUPIN DOMAIN PROTEIN (AFU_ORTHOLOGUE AFUA_3G13620)"/>
    <property type="match status" value="1"/>
</dbReference>
<evidence type="ECO:0000313" key="3">
    <source>
        <dbReference type="Proteomes" id="UP000465360"/>
    </source>
</evidence>
<dbReference type="SUPFAM" id="SSF51182">
    <property type="entry name" value="RmlC-like cupins"/>
    <property type="match status" value="1"/>
</dbReference>
<sequence length="144" mass="16128">MARTSDHNRDRNWDPNWDKAFTVVQEVQPPFISQDAHAMTVVVEYGPGSRGAPPHRHPSGPAFGYVLEGEMLFELEGEPPRAIRAGEAFWEPGGDVIHYQDGNNRDDVRVRFVVTMLCVPGQPMLVLVDDDELAARQHLRASNP</sequence>
<dbReference type="Proteomes" id="UP000465360">
    <property type="component" value="Unassembled WGS sequence"/>
</dbReference>
<reference evidence="2 3" key="1">
    <citation type="journal article" date="2019" name="Emerg. Microbes Infect.">
        <title>Comprehensive subspecies identification of 175 nontuberculous mycobacteria species based on 7547 genomic profiles.</title>
        <authorList>
            <person name="Matsumoto Y."/>
            <person name="Kinjo T."/>
            <person name="Motooka D."/>
            <person name="Nabeya D."/>
            <person name="Jung N."/>
            <person name="Uechi K."/>
            <person name="Horii T."/>
            <person name="Iida T."/>
            <person name="Fujita J."/>
            <person name="Nakamura S."/>
        </authorList>
    </citation>
    <scope>NUCLEOTIDE SEQUENCE [LARGE SCALE GENOMIC DNA]</scope>
    <source>
        <strain evidence="2 3">JCM 30725</strain>
    </source>
</reference>
<proteinExistence type="predicted"/>
<dbReference type="Gene3D" id="2.60.120.10">
    <property type="entry name" value="Jelly Rolls"/>
    <property type="match status" value="1"/>
</dbReference>
<evidence type="ECO:0000313" key="2">
    <source>
        <dbReference type="EMBL" id="GFG93830.1"/>
    </source>
</evidence>
<dbReference type="InterPro" id="IPR014710">
    <property type="entry name" value="RmlC-like_jellyroll"/>
</dbReference>
<dbReference type="RefSeq" id="WP_240355966.1">
    <property type="nucleotide sequence ID" value="NZ_BLKZ01000002.1"/>
</dbReference>
<name>A0A7I9YYL1_MYCBU</name>
<dbReference type="InterPro" id="IPR011051">
    <property type="entry name" value="RmlC_Cupin_sf"/>
</dbReference>
<keyword evidence="3" id="KW-1185">Reference proteome</keyword>
<comment type="caution">
    <text evidence="2">The sequence shown here is derived from an EMBL/GenBank/DDBJ whole genome shotgun (WGS) entry which is preliminary data.</text>
</comment>
<dbReference type="CDD" id="cd02234">
    <property type="entry name" value="cupin_BLR7677-like"/>
    <property type="match status" value="1"/>
</dbReference>
<dbReference type="Pfam" id="PF07883">
    <property type="entry name" value="Cupin_2"/>
    <property type="match status" value="1"/>
</dbReference>
<dbReference type="AlphaFoldDB" id="A0A7I9YYL1"/>
<gene>
    <name evidence="2" type="ORF">MBOU_58720</name>
</gene>
<dbReference type="EMBL" id="BLKZ01000002">
    <property type="protein sequence ID" value="GFG93830.1"/>
    <property type="molecule type" value="Genomic_DNA"/>
</dbReference>
<dbReference type="PANTHER" id="PTHR38599">
    <property type="entry name" value="CUPIN DOMAIN PROTEIN (AFU_ORTHOLOGUE AFUA_3G13620)"/>
    <property type="match status" value="1"/>
</dbReference>
<evidence type="ECO:0000259" key="1">
    <source>
        <dbReference type="Pfam" id="PF07883"/>
    </source>
</evidence>
<accession>A0A7I9YYL1</accession>
<organism evidence="2 3">
    <name type="scientific">Mycobacterium bourgelatii</name>
    <dbReference type="NCBI Taxonomy" id="1273442"/>
    <lineage>
        <taxon>Bacteria</taxon>
        <taxon>Bacillati</taxon>
        <taxon>Actinomycetota</taxon>
        <taxon>Actinomycetes</taxon>
        <taxon>Mycobacteriales</taxon>
        <taxon>Mycobacteriaceae</taxon>
        <taxon>Mycobacterium</taxon>
    </lineage>
</organism>